<accession>A0A1I5TRV8</accession>
<dbReference type="EMBL" id="FOXD01000011">
    <property type="protein sequence ID" value="SFP85337.1"/>
    <property type="molecule type" value="Genomic_DNA"/>
</dbReference>
<keyword evidence="1" id="KW-0812">Transmembrane</keyword>
<feature type="transmembrane region" description="Helical" evidence="1">
    <location>
        <begin position="189"/>
        <end position="208"/>
    </location>
</feature>
<dbReference type="STRING" id="1884432.SAMN05518683_11152"/>
<keyword evidence="1" id="KW-1133">Transmembrane helix</keyword>
<keyword evidence="1" id="KW-0472">Membrane</keyword>
<feature type="transmembrane region" description="Helical" evidence="1">
    <location>
        <begin position="23"/>
        <end position="45"/>
    </location>
</feature>
<feature type="transmembrane region" description="Helical" evidence="1">
    <location>
        <begin position="163"/>
        <end position="183"/>
    </location>
</feature>
<evidence type="ECO:0000313" key="2">
    <source>
        <dbReference type="EMBL" id="SFP85337.1"/>
    </source>
</evidence>
<organism evidence="2 3">
    <name type="scientific">Salibacterium halotolerans</name>
    <dbReference type="NCBI Taxonomy" id="1884432"/>
    <lineage>
        <taxon>Bacteria</taxon>
        <taxon>Bacillati</taxon>
        <taxon>Bacillota</taxon>
        <taxon>Bacilli</taxon>
        <taxon>Bacillales</taxon>
        <taxon>Bacillaceae</taxon>
    </lineage>
</organism>
<keyword evidence="3" id="KW-1185">Reference proteome</keyword>
<dbReference type="Proteomes" id="UP000198892">
    <property type="component" value="Unassembled WGS sequence"/>
</dbReference>
<gene>
    <name evidence="2" type="ORF">SAMN05518683_11152</name>
</gene>
<feature type="transmembrane region" description="Helical" evidence="1">
    <location>
        <begin position="101"/>
        <end position="133"/>
    </location>
</feature>
<proteinExistence type="predicted"/>
<feature type="transmembrane region" description="Helical" evidence="1">
    <location>
        <begin position="57"/>
        <end position="81"/>
    </location>
</feature>
<evidence type="ECO:0008006" key="4">
    <source>
        <dbReference type="Google" id="ProtNLM"/>
    </source>
</evidence>
<reference evidence="3" key="1">
    <citation type="submission" date="2016-10" db="EMBL/GenBank/DDBJ databases">
        <authorList>
            <person name="Varghese N."/>
            <person name="Submissions S."/>
        </authorList>
    </citation>
    <scope>NUCLEOTIDE SEQUENCE [LARGE SCALE GENOMIC DNA]</scope>
    <source>
        <strain evidence="3">S7</strain>
    </source>
</reference>
<dbReference type="AlphaFoldDB" id="A0A1I5TRV8"/>
<protein>
    <recommendedName>
        <fullName evidence="4">DUF4013 domain-containing protein</fullName>
    </recommendedName>
</protein>
<evidence type="ECO:0000256" key="1">
    <source>
        <dbReference type="SAM" id="Phobius"/>
    </source>
</evidence>
<evidence type="ECO:0000313" key="3">
    <source>
        <dbReference type="Proteomes" id="UP000198892"/>
    </source>
</evidence>
<name>A0A1I5TRV8_9BACI</name>
<sequence>MELYEANTNKGFIQTSKNSWKTIMLLVPVLFLMYILLLIVQNAFLSQLPSWEMAGTVIFMLASLVISSVGYFILAGCYLYSDGEHPFSYISQVLKEKGGSFLFTTVLYISLVLLGFLFFVLPGVLIGLFGIFYPFIVLEGEKKGLAALKESFHLVKKCFFKVLLYYILFYLLYIALGTPIAVVLWENSWIGEAAAGALVIPVEAFYYYKLYRKTADHT</sequence>